<reference evidence="1 2" key="1">
    <citation type="journal article" date="2024" name="Proc. Natl. Acad. Sci. U.S.A.">
        <title>The evolutionary genomics of adaptation to stress in wild rhizobium bacteria.</title>
        <authorList>
            <person name="Kehlet-Delgado H."/>
            <person name="Montoya A.P."/>
            <person name="Jensen K.T."/>
            <person name="Wendlandt C.E."/>
            <person name="Dexheimer C."/>
            <person name="Roberts M."/>
            <person name="Torres Martinez L."/>
            <person name="Friesen M.L."/>
            <person name="Griffitts J.S."/>
            <person name="Porter S.S."/>
        </authorList>
    </citation>
    <scope>NUCLEOTIDE SEQUENCE [LARGE SCALE GENOMIC DNA]</scope>
    <source>
        <strain evidence="1 2">M0468</strain>
    </source>
</reference>
<evidence type="ECO:0000313" key="1">
    <source>
        <dbReference type="EMBL" id="MER9285550.1"/>
    </source>
</evidence>
<name>A0ACC6T0I4_9HYPH</name>
<sequence>MKRAKVDVNNKWGAAIGYSRAVRAGNIIVVSGTSASGPDGALHPGDAEQQTIVVLQRIGAALRELDASIDDIVETRIFLRNMSDWEAVGKAHGTVFGDIRPATTMVQAGALIDDGLLVEIAATAILAS</sequence>
<dbReference type="Proteomes" id="UP001480082">
    <property type="component" value="Unassembled WGS sequence"/>
</dbReference>
<accession>A0ACC6T0I4</accession>
<protein>
    <submittedName>
        <fullName evidence="1">RidA family protein</fullName>
    </submittedName>
</protein>
<dbReference type="EMBL" id="JAMYRI010000009">
    <property type="protein sequence ID" value="MER9285550.1"/>
    <property type="molecule type" value="Genomic_DNA"/>
</dbReference>
<gene>
    <name evidence="1" type="ORF">NKI81_16495</name>
</gene>
<comment type="caution">
    <text evidence="1">The sequence shown here is derived from an EMBL/GenBank/DDBJ whole genome shotgun (WGS) entry which is preliminary data.</text>
</comment>
<evidence type="ECO:0000313" key="2">
    <source>
        <dbReference type="Proteomes" id="UP001480082"/>
    </source>
</evidence>
<organism evidence="1 2">
    <name type="scientific">Mesorhizobium australicum</name>
    <dbReference type="NCBI Taxonomy" id="536018"/>
    <lineage>
        <taxon>Bacteria</taxon>
        <taxon>Pseudomonadati</taxon>
        <taxon>Pseudomonadota</taxon>
        <taxon>Alphaproteobacteria</taxon>
        <taxon>Hyphomicrobiales</taxon>
        <taxon>Phyllobacteriaceae</taxon>
        <taxon>Mesorhizobium</taxon>
    </lineage>
</organism>
<keyword evidence="2" id="KW-1185">Reference proteome</keyword>
<proteinExistence type="predicted"/>